<accession>A0A7V3E8W8</accession>
<proteinExistence type="inferred from homology"/>
<dbReference type="SUPFAM" id="SSF161111">
    <property type="entry name" value="Cation efflux protein transmembrane domain-like"/>
    <property type="match status" value="1"/>
</dbReference>
<dbReference type="InterPro" id="IPR027469">
    <property type="entry name" value="Cation_efflux_TMD_sf"/>
</dbReference>
<feature type="transmembrane region" description="Helical" evidence="7">
    <location>
        <begin position="127"/>
        <end position="147"/>
    </location>
</feature>
<evidence type="ECO:0000256" key="3">
    <source>
        <dbReference type="ARBA" id="ARBA00022448"/>
    </source>
</evidence>
<evidence type="ECO:0000256" key="6">
    <source>
        <dbReference type="ARBA" id="ARBA00023136"/>
    </source>
</evidence>
<evidence type="ECO:0000256" key="1">
    <source>
        <dbReference type="ARBA" id="ARBA00004141"/>
    </source>
</evidence>
<protein>
    <submittedName>
        <fullName evidence="10">Cation transporter</fullName>
    </submittedName>
</protein>
<dbReference type="Pfam" id="PF01545">
    <property type="entry name" value="Cation_efflux"/>
    <property type="match status" value="1"/>
</dbReference>
<dbReference type="AlphaFoldDB" id="A0A7V3E8W8"/>
<feature type="transmembrane region" description="Helical" evidence="7">
    <location>
        <begin position="48"/>
        <end position="72"/>
    </location>
</feature>
<keyword evidence="4 7" id="KW-0812">Transmembrane</keyword>
<dbReference type="Gene3D" id="1.20.1510.10">
    <property type="entry name" value="Cation efflux protein transmembrane domain"/>
    <property type="match status" value="1"/>
</dbReference>
<feature type="transmembrane region" description="Helical" evidence="7">
    <location>
        <begin position="195"/>
        <end position="212"/>
    </location>
</feature>
<evidence type="ECO:0000259" key="9">
    <source>
        <dbReference type="Pfam" id="PF16916"/>
    </source>
</evidence>
<reference evidence="10" key="1">
    <citation type="journal article" date="2020" name="mSystems">
        <title>Genome- and Community-Level Interaction Insights into Carbon Utilization and Element Cycling Functions of Hydrothermarchaeota in Hydrothermal Sediment.</title>
        <authorList>
            <person name="Zhou Z."/>
            <person name="Liu Y."/>
            <person name="Xu W."/>
            <person name="Pan J."/>
            <person name="Luo Z.H."/>
            <person name="Li M."/>
        </authorList>
    </citation>
    <scope>NUCLEOTIDE SEQUENCE [LARGE SCALE GENOMIC DNA]</scope>
    <source>
        <strain evidence="10">SpSt-479</strain>
    </source>
</reference>
<organism evidence="10">
    <name type="scientific">Ignavibacterium album</name>
    <dbReference type="NCBI Taxonomy" id="591197"/>
    <lineage>
        <taxon>Bacteria</taxon>
        <taxon>Pseudomonadati</taxon>
        <taxon>Ignavibacteriota</taxon>
        <taxon>Ignavibacteria</taxon>
        <taxon>Ignavibacteriales</taxon>
        <taxon>Ignavibacteriaceae</taxon>
        <taxon>Ignavibacterium</taxon>
    </lineage>
</organism>
<comment type="subcellular location">
    <subcellularLocation>
        <location evidence="1">Membrane</location>
        <topology evidence="1">Multi-pass membrane protein</topology>
    </subcellularLocation>
</comment>
<name>A0A7V3E8W8_9BACT</name>
<dbReference type="InterPro" id="IPR058533">
    <property type="entry name" value="Cation_efflux_TM"/>
</dbReference>
<dbReference type="InterPro" id="IPR036837">
    <property type="entry name" value="Cation_efflux_CTD_sf"/>
</dbReference>
<evidence type="ECO:0000256" key="7">
    <source>
        <dbReference type="SAM" id="Phobius"/>
    </source>
</evidence>
<dbReference type="SUPFAM" id="SSF160240">
    <property type="entry name" value="Cation efflux protein cytoplasmic domain-like"/>
    <property type="match status" value="1"/>
</dbReference>
<comment type="similarity">
    <text evidence="2">Belongs to the cation diffusion facilitator (CDF) transporter (TC 2.A.4) family.</text>
</comment>
<dbReference type="InterPro" id="IPR050291">
    <property type="entry name" value="CDF_Transporter"/>
</dbReference>
<dbReference type="NCBIfam" id="TIGR01297">
    <property type="entry name" value="CDF"/>
    <property type="match status" value="1"/>
</dbReference>
<dbReference type="Gene3D" id="3.30.70.1350">
    <property type="entry name" value="Cation efflux protein, cytoplasmic domain"/>
    <property type="match status" value="1"/>
</dbReference>
<evidence type="ECO:0000256" key="5">
    <source>
        <dbReference type="ARBA" id="ARBA00022989"/>
    </source>
</evidence>
<feature type="domain" description="Cation efflux protein cytoplasmic" evidence="9">
    <location>
        <begin position="224"/>
        <end position="301"/>
    </location>
</feature>
<dbReference type="Pfam" id="PF16916">
    <property type="entry name" value="ZT_dimer"/>
    <property type="match status" value="1"/>
</dbReference>
<sequence length="321" mass="34850">MPFSKKKILTNNNSFEAANKGIRTTILGIITSIFLAAIKAIAGIMGNSYALVADAIESASDVFTSIIVLAGLRIAQLPPDQKHPYGHGKAEPFAGIIVAIALFVAAIIIITQSIHEIITPHHAPAPFTLIVLVVVVLTKEFLFRYIIKVGTDVNSVAVKNDAWHHRSDAITSGAAFIGISIALIGGQGYEQADDYAALFASGVIIFNAYRLLRPALDEIMDAAPSKEINLEIINATNSVDGVIATDKCYVRKMGLDYFIDIHIIVDGNLTVHDGHEIAHNVKDFLKSKFPQISNVLVHVEPATEERLSRKHIIEQTKRKSG</sequence>
<keyword evidence="3" id="KW-0813">Transport</keyword>
<evidence type="ECO:0000259" key="8">
    <source>
        <dbReference type="Pfam" id="PF01545"/>
    </source>
</evidence>
<dbReference type="PANTHER" id="PTHR43840:SF15">
    <property type="entry name" value="MITOCHONDRIAL METAL TRANSPORTER 1-RELATED"/>
    <property type="match status" value="1"/>
</dbReference>
<comment type="caution">
    <text evidence="10">The sequence shown here is derived from an EMBL/GenBank/DDBJ whole genome shotgun (WGS) entry which is preliminary data.</text>
</comment>
<dbReference type="InterPro" id="IPR002524">
    <property type="entry name" value="Cation_efflux"/>
</dbReference>
<feature type="transmembrane region" description="Helical" evidence="7">
    <location>
        <begin position="93"/>
        <end position="115"/>
    </location>
</feature>
<feature type="transmembrane region" description="Helical" evidence="7">
    <location>
        <begin position="168"/>
        <end position="189"/>
    </location>
</feature>
<keyword evidence="5 7" id="KW-1133">Transmembrane helix</keyword>
<evidence type="ECO:0000256" key="4">
    <source>
        <dbReference type="ARBA" id="ARBA00022692"/>
    </source>
</evidence>
<dbReference type="PANTHER" id="PTHR43840">
    <property type="entry name" value="MITOCHONDRIAL METAL TRANSPORTER 1-RELATED"/>
    <property type="match status" value="1"/>
</dbReference>
<dbReference type="GO" id="GO:0008324">
    <property type="term" value="F:monoatomic cation transmembrane transporter activity"/>
    <property type="evidence" value="ECO:0007669"/>
    <property type="project" value="InterPro"/>
</dbReference>
<dbReference type="InterPro" id="IPR027470">
    <property type="entry name" value="Cation_efflux_CTD"/>
</dbReference>
<gene>
    <name evidence="10" type="ORF">ENS31_15075</name>
</gene>
<dbReference type="FunFam" id="1.20.1510.10:FF:000006">
    <property type="entry name" value="Divalent cation efflux transporter"/>
    <property type="match status" value="1"/>
</dbReference>
<evidence type="ECO:0000256" key="2">
    <source>
        <dbReference type="ARBA" id="ARBA00008114"/>
    </source>
</evidence>
<feature type="domain" description="Cation efflux protein transmembrane" evidence="8">
    <location>
        <begin position="26"/>
        <end position="220"/>
    </location>
</feature>
<evidence type="ECO:0000313" key="10">
    <source>
        <dbReference type="EMBL" id="HFI92838.1"/>
    </source>
</evidence>
<dbReference type="GO" id="GO:0016020">
    <property type="term" value="C:membrane"/>
    <property type="evidence" value="ECO:0007669"/>
    <property type="project" value="UniProtKB-SubCell"/>
</dbReference>
<dbReference type="EMBL" id="DSUJ01000012">
    <property type="protein sequence ID" value="HFI92838.1"/>
    <property type="molecule type" value="Genomic_DNA"/>
</dbReference>
<feature type="transmembrane region" description="Helical" evidence="7">
    <location>
        <begin position="21"/>
        <end position="42"/>
    </location>
</feature>
<keyword evidence="6 7" id="KW-0472">Membrane</keyword>